<keyword evidence="3" id="KW-0430">Lectin</keyword>
<feature type="chain" id="PRO_5009260033" evidence="1">
    <location>
        <begin position="37"/>
        <end position="568"/>
    </location>
</feature>
<evidence type="ECO:0000256" key="1">
    <source>
        <dbReference type="SAM" id="SignalP"/>
    </source>
</evidence>
<name>A0A1H1SHE1_MUCMA</name>
<evidence type="ECO:0000313" key="4">
    <source>
        <dbReference type="Proteomes" id="UP000199679"/>
    </source>
</evidence>
<evidence type="ECO:0000313" key="3">
    <source>
        <dbReference type="EMBL" id="SDS47351.1"/>
    </source>
</evidence>
<gene>
    <name evidence="3" type="ORF">SAMN05216490_1217</name>
</gene>
<dbReference type="OrthoDB" id="9765957at2"/>
<evidence type="ECO:0000259" key="2">
    <source>
        <dbReference type="Pfam" id="PF14200"/>
    </source>
</evidence>
<dbReference type="SUPFAM" id="SSF50370">
    <property type="entry name" value="Ricin B-like lectins"/>
    <property type="match status" value="1"/>
</dbReference>
<dbReference type="Pfam" id="PF14200">
    <property type="entry name" value="RicinB_lectin_2"/>
    <property type="match status" value="1"/>
</dbReference>
<dbReference type="RefSeq" id="WP_091370321.1">
    <property type="nucleotide sequence ID" value="NZ_LT629740.1"/>
</dbReference>
<dbReference type="STRING" id="652787.SAMN05216490_1217"/>
<keyword evidence="1" id="KW-0732">Signal</keyword>
<keyword evidence="4" id="KW-1185">Reference proteome</keyword>
<dbReference type="InterPro" id="IPR035992">
    <property type="entry name" value="Ricin_B-like_lectins"/>
</dbReference>
<feature type="domain" description="Ricin B lectin" evidence="2">
    <location>
        <begin position="471"/>
        <end position="552"/>
    </location>
</feature>
<dbReference type="Gene3D" id="2.80.10.50">
    <property type="match status" value="1"/>
</dbReference>
<dbReference type="PROSITE" id="PS50231">
    <property type="entry name" value="RICIN_B_LECTIN"/>
    <property type="match status" value="1"/>
</dbReference>
<feature type="signal peptide" evidence="1">
    <location>
        <begin position="1"/>
        <end position="36"/>
    </location>
</feature>
<organism evidence="3 4">
    <name type="scientific">Mucilaginibacter mallensis</name>
    <dbReference type="NCBI Taxonomy" id="652787"/>
    <lineage>
        <taxon>Bacteria</taxon>
        <taxon>Pseudomonadati</taxon>
        <taxon>Bacteroidota</taxon>
        <taxon>Sphingobacteriia</taxon>
        <taxon>Sphingobacteriales</taxon>
        <taxon>Sphingobacteriaceae</taxon>
        <taxon>Mucilaginibacter</taxon>
    </lineage>
</organism>
<reference evidence="3 4" key="1">
    <citation type="submission" date="2016-10" db="EMBL/GenBank/DDBJ databases">
        <authorList>
            <person name="de Groot N.N."/>
        </authorList>
    </citation>
    <scope>NUCLEOTIDE SEQUENCE [LARGE SCALE GENOMIC DNA]</scope>
    <source>
        <strain evidence="3 4">MP1X4</strain>
    </source>
</reference>
<dbReference type="EMBL" id="LT629740">
    <property type="protein sequence ID" value="SDS47351.1"/>
    <property type="molecule type" value="Genomic_DNA"/>
</dbReference>
<dbReference type="CDD" id="cd11576">
    <property type="entry name" value="GH99_GH71_like_2"/>
    <property type="match status" value="1"/>
</dbReference>
<dbReference type="AlphaFoldDB" id="A0A1H1SHE1"/>
<proteinExistence type="predicted"/>
<sequence>MITQRKSHIINKNSLLLRLMLSVILSAGIFVTQVSAQTVDATTMTNKVMAGYQGWFRTPGDHDGNKGWAHLFNSAVPSPEKLGFDTWPDMSELSTGEKAAVPGFTYSDGSQAYLYSAQNPKTVLRHFQWMKTYGIDGVWLSEFCGHFPGGGGQRDSTAVLTIMRNVRRAATATGRTWAFMWDMSGFDGRMSKSDVYNIIINQWKKMVDEGVTSDPRYMHHNGKPVLLIWGFFPDRPASQPEYMNPVIDFLLAPGKYQATLIGGVDPNWRAQGTPEFQAMLMRMNGLQPWSVGRRIKDPATGYAVQNTSLWAGDIAKCKANNVIFMPVFNSGTHIAGPPPTPPAGPVVPRRTGNYLWEQFVAASKTGVINSAFVAMFDEINEGTQIMKIENNPPTQAPFLTYDGATSDYYLRLVGVGAKMLKEVKPISPIIPISPFDASKWYKITNRASGMGVTSTGSQITQAPDGMDNGMQWQLLYDGAGYFEIRNRATGKLLSSNSAVNNSPVTVTGNTNADNVKWHLEWDGTGYCRIRSKNGNMAISNNGSGTANSTLVQVTDDATDNLRWKITQQ</sequence>
<dbReference type="Gene3D" id="3.20.20.80">
    <property type="entry name" value="Glycosidases"/>
    <property type="match status" value="1"/>
</dbReference>
<dbReference type="CDD" id="cd00161">
    <property type="entry name" value="beta-trefoil_Ricin-like"/>
    <property type="match status" value="1"/>
</dbReference>
<dbReference type="InterPro" id="IPR000772">
    <property type="entry name" value="Ricin_B_lectin"/>
</dbReference>
<protein>
    <submittedName>
        <fullName evidence="3">Ricin-type beta-trefoil lectin domain-like</fullName>
    </submittedName>
</protein>
<dbReference type="GO" id="GO:0030246">
    <property type="term" value="F:carbohydrate binding"/>
    <property type="evidence" value="ECO:0007669"/>
    <property type="project" value="UniProtKB-KW"/>
</dbReference>
<dbReference type="Proteomes" id="UP000199679">
    <property type="component" value="Chromosome I"/>
</dbReference>
<accession>A0A1H1SHE1</accession>